<proteinExistence type="predicted"/>
<dbReference type="RefSeq" id="XP_011495030.1">
    <property type="nucleotide sequence ID" value="XM_011496728.1"/>
</dbReference>
<evidence type="ECO:0000313" key="2">
    <source>
        <dbReference type="RefSeq" id="XP_011495030.1"/>
    </source>
</evidence>
<organism evidence="1 2">
    <name type="scientific">Ceratosolen solmsi marchali</name>
    <dbReference type="NCBI Taxonomy" id="326594"/>
    <lineage>
        <taxon>Eukaryota</taxon>
        <taxon>Metazoa</taxon>
        <taxon>Ecdysozoa</taxon>
        <taxon>Arthropoda</taxon>
        <taxon>Hexapoda</taxon>
        <taxon>Insecta</taxon>
        <taxon>Pterygota</taxon>
        <taxon>Neoptera</taxon>
        <taxon>Endopterygota</taxon>
        <taxon>Hymenoptera</taxon>
        <taxon>Apocrita</taxon>
        <taxon>Proctotrupomorpha</taxon>
        <taxon>Chalcidoidea</taxon>
        <taxon>Agaonidae</taxon>
        <taxon>Agaoninae</taxon>
        <taxon>Ceratosolen</taxon>
    </lineage>
</organism>
<dbReference type="PANTHER" id="PTHR47771">
    <property type="entry name" value="LD27203P-RELATED"/>
    <property type="match status" value="1"/>
</dbReference>
<keyword evidence="1" id="KW-1185">Reference proteome</keyword>
<sequence length="184" mass="21377">MHTNRSTTRIRYYSDGDSDREVHLNTDDSESNYYRTFVGIIEMKISIITAVFAMATTSFASQGEVTYHETHKPVEIPIYKKYAIPIPHPVPVSVPQQIRVPIPQPYQVQVPVPHPVPVEVVKHIEIPVEKLEPYYVEKKVPYVVEKPYAVTVEKHFPVPIPKPYPLHVPIYKHVFHHQSKDWDF</sequence>
<gene>
    <name evidence="2" type="primary">LOC105359957</name>
</gene>
<dbReference type="KEGG" id="csol:105359957"/>
<reference evidence="2" key="1">
    <citation type="submission" date="2025-08" db="UniProtKB">
        <authorList>
            <consortium name="RefSeq"/>
        </authorList>
    </citation>
    <scope>IDENTIFICATION</scope>
</reference>
<dbReference type="Proteomes" id="UP000695007">
    <property type="component" value="Unplaced"/>
</dbReference>
<dbReference type="PANTHER" id="PTHR47771:SF13">
    <property type="entry name" value="HDC01644"/>
    <property type="match status" value="1"/>
</dbReference>
<evidence type="ECO:0000313" key="1">
    <source>
        <dbReference type="Proteomes" id="UP000695007"/>
    </source>
</evidence>
<name>A0AAJ6VLZ8_9HYME</name>
<accession>A0AAJ6VLZ8</accession>
<protein>
    <submittedName>
        <fullName evidence="2">Zinc finger protein 512B-like</fullName>
    </submittedName>
</protein>
<dbReference type="AlphaFoldDB" id="A0AAJ6VLZ8"/>
<dbReference type="GeneID" id="105359957"/>